<dbReference type="Gene3D" id="3.50.50.60">
    <property type="entry name" value="FAD/NAD(P)-binding domain"/>
    <property type="match status" value="2"/>
</dbReference>
<dbReference type="GO" id="GO:0050661">
    <property type="term" value="F:NADP binding"/>
    <property type="evidence" value="ECO:0007669"/>
    <property type="project" value="InterPro"/>
</dbReference>
<dbReference type="Pfam" id="PF13738">
    <property type="entry name" value="Pyr_redox_3"/>
    <property type="match status" value="1"/>
</dbReference>
<dbReference type="GO" id="GO:0004497">
    <property type="term" value="F:monooxygenase activity"/>
    <property type="evidence" value="ECO:0007669"/>
    <property type="project" value="UniProtKB-KW"/>
</dbReference>
<dbReference type="EMBL" id="ML978712">
    <property type="protein sequence ID" value="KAF2090946.1"/>
    <property type="molecule type" value="Genomic_DNA"/>
</dbReference>
<dbReference type="InterPro" id="IPR036188">
    <property type="entry name" value="FAD/NAD-bd_sf"/>
</dbReference>
<keyword evidence="5" id="KW-0503">Monooxygenase</keyword>
<evidence type="ECO:0000256" key="2">
    <source>
        <dbReference type="ARBA" id="ARBA00022827"/>
    </source>
</evidence>
<dbReference type="GO" id="GO:0050660">
    <property type="term" value="F:flavin adenine dinucleotide binding"/>
    <property type="evidence" value="ECO:0007669"/>
    <property type="project" value="InterPro"/>
</dbReference>
<dbReference type="PRINTS" id="PR00411">
    <property type="entry name" value="PNDRDTASEI"/>
</dbReference>
<dbReference type="InterPro" id="IPR050346">
    <property type="entry name" value="FMO-like"/>
</dbReference>
<dbReference type="FunFam" id="3.50.50.60:FF:000258">
    <property type="entry name" value="Flavin-binding monooxygenase-like protein (AFU_orthologue AFUA_6G01900)"/>
    <property type="match status" value="1"/>
</dbReference>
<keyword evidence="6" id="KW-1185">Reference proteome</keyword>
<feature type="region of interest" description="Disordered" evidence="4">
    <location>
        <begin position="413"/>
        <end position="437"/>
    </location>
</feature>
<evidence type="ECO:0000256" key="1">
    <source>
        <dbReference type="ARBA" id="ARBA00022630"/>
    </source>
</evidence>
<dbReference type="AlphaFoldDB" id="A0A9P4I315"/>
<reference evidence="5" key="1">
    <citation type="journal article" date="2020" name="Stud. Mycol.">
        <title>101 Dothideomycetes genomes: a test case for predicting lifestyles and emergence of pathogens.</title>
        <authorList>
            <person name="Haridas S."/>
            <person name="Albert R."/>
            <person name="Binder M."/>
            <person name="Bloem J."/>
            <person name="Labutti K."/>
            <person name="Salamov A."/>
            <person name="Andreopoulos B."/>
            <person name="Baker S."/>
            <person name="Barry K."/>
            <person name="Bills G."/>
            <person name="Bluhm B."/>
            <person name="Cannon C."/>
            <person name="Castanera R."/>
            <person name="Culley D."/>
            <person name="Daum C."/>
            <person name="Ezra D."/>
            <person name="Gonzalez J."/>
            <person name="Henrissat B."/>
            <person name="Kuo A."/>
            <person name="Liang C."/>
            <person name="Lipzen A."/>
            <person name="Lutzoni F."/>
            <person name="Magnuson J."/>
            <person name="Mondo S."/>
            <person name="Nolan M."/>
            <person name="Ohm R."/>
            <person name="Pangilinan J."/>
            <person name="Park H.-J."/>
            <person name="Ramirez L."/>
            <person name="Alfaro M."/>
            <person name="Sun H."/>
            <person name="Tritt A."/>
            <person name="Yoshinaga Y."/>
            <person name="Zwiers L.-H."/>
            <person name="Turgeon B."/>
            <person name="Goodwin S."/>
            <person name="Spatafora J."/>
            <person name="Crous P."/>
            <person name="Grigoriev I."/>
        </authorList>
    </citation>
    <scope>NUCLEOTIDE SEQUENCE</scope>
    <source>
        <strain evidence="5">CBS 121410</strain>
    </source>
</reference>
<evidence type="ECO:0000313" key="5">
    <source>
        <dbReference type="EMBL" id="KAF2090946.1"/>
    </source>
</evidence>
<dbReference type="Proteomes" id="UP000799776">
    <property type="component" value="Unassembled WGS sequence"/>
</dbReference>
<proteinExistence type="predicted"/>
<evidence type="ECO:0000313" key="6">
    <source>
        <dbReference type="Proteomes" id="UP000799776"/>
    </source>
</evidence>
<sequence>METLDLVVIGAGWYGLAAAKTYLQIHPEERTVILDGNASVGGVWAKERIYPGLKSNNMLGTYEYSDFPMETEAFGVKPGEHIPGEVLHRYLTSYAEYFGLHRLIQFNTRVVAVERAEDDAGWIVTSKTGDEDEKQVLAKKLIVATGLTSEPNVPELPGSEVFGAPIFHMKDFRENEETISSADNVTVIGGGKSAWDAAYAYASQGVHVDMIIRESGKGPAWMAPPYVTPFKKWLEKLVHTRFMTWFSPCVWGKEDGHSKIRRFLHKTWFGRKIVKFFWKMLGKDVLDANAYDSDPEVQKLKPWSDPFWVGSALSILNYPTNFFDLVKQGTIRVHVADIDGLSEKKVYLSNGDELDADAIVCATGWKSRPPINFLPAGIDQDLGLPHHSLESSKMILEADEAIQKQFPSLSLKHQPKNAATVNSPDIDDSIPPEQPNEPNQPFRLYRFIVPPSTFSSRTLAFAGMLTNITTAVCAQTQALWISAYFDGKLDRYPASPDDLRWQTSLHTQFGRWRSPCGYRDVPDFVFDALPYVDMLLNDLAIENKRKGGWWKERFEPYGPEDYRDVLVEWRRRYHTTHVE</sequence>
<keyword evidence="3" id="KW-0560">Oxidoreductase</keyword>
<evidence type="ECO:0000256" key="3">
    <source>
        <dbReference type="ARBA" id="ARBA00023002"/>
    </source>
</evidence>
<evidence type="ECO:0000256" key="4">
    <source>
        <dbReference type="SAM" id="MobiDB-lite"/>
    </source>
</evidence>
<dbReference type="PANTHER" id="PTHR23023">
    <property type="entry name" value="DIMETHYLANILINE MONOOXYGENASE"/>
    <property type="match status" value="1"/>
</dbReference>
<dbReference type="OrthoDB" id="2915840at2759"/>
<protein>
    <submittedName>
        <fullName evidence="5">Dimethylaniline monooxygenase (N-oxide forming)</fullName>
    </submittedName>
</protein>
<gene>
    <name evidence="5" type="ORF">K490DRAFT_71236</name>
</gene>
<dbReference type="SUPFAM" id="SSF51905">
    <property type="entry name" value="FAD/NAD(P)-binding domain"/>
    <property type="match status" value="2"/>
</dbReference>
<name>A0A9P4I315_9PEZI</name>
<keyword evidence="2" id="KW-0274">FAD</keyword>
<organism evidence="5 6">
    <name type="scientific">Saccharata proteae CBS 121410</name>
    <dbReference type="NCBI Taxonomy" id="1314787"/>
    <lineage>
        <taxon>Eukaryota</taxon>
        <taxon>Fungi</taxon>
        <taxon>Dikarya</taxon>
        <taxon>Ascomycota</taxon>
        <taxon>Pezizomycotina</taxon>
        <taxon>Dothideomycetes</taxon>
        <taxon>Dothideomycetes incertae sedis</taxon>
        <taxon>Botryosphaeriales</taxon>
        <taxon>Saccharataceae</taxon>
        <taxon>Saccharata</taxon>
    </lineage>
</organism>
<comment type="caution">
    <text evidence="5">The sequence shown here is derived from an EMBL/GenBank/DDBJ whole genome shotgun (WGS) entry which is preliminary data.</text>
</comment>
<accession>A0A9P4I315</accession>
<keyword evidence="1" id="KW-0285">Flavoprotein</keyword>